<proteinExistence type="inferred from homology"/>
<dbReference type="Gene3D" id="3.40.50.1820">
    <property type="entry name" value="alpha/beta hydrolase"/>
    <property type="match status" value="1"/>
</dbReference>
<comment type="similarity">
    <text evidence="2">Belongs to the AB hydrolase superfamily. LDAH family.</text>
</comment>
<organism evidence="6 7">
    <name type="scientific">Viridothelium virens</name>
    <name type="common">Speckled blister lichen</name>
    <name type="synonym">Trypethelium virens</name>
    <dbReference type="NCBI Taxonomy" id="1048519"/>
    <lineage>
        <taxon>Eukaryota</taxon>
        <taxon>Fungi</taxon>
        <taxon>Dikarya</taxon>
        <taxon>Ascomycota</taxon>
        <taxon>Pezizomycotina</taxon>
        <taxon>Dothideomycetes</taxon>
        <taxon>Dothideomycetes incertae sedis</taxon>
        <taxon>Trypetheliales</taxon>
        <taxon>Trypetheliaceae</taxon>
        <taxon>Viridothelium</taxon>
    </lineage>
</organism>
<accession>A0A6A6H255</accession>
<keyword evidence="4" id="KW-0378">Hydrolase</keyword>
<dbReference type="GO" id="GO:0016298">
    <property type="term" value="F:lipase activity"/>
    <property type="evidence" value="ECO:0007669"/>
    <property type="project" value="InterPro"/>
</dbReference>
<dbReference type="OrthoDB" id="448051at2759"/>
<evidence type="ECO:0008006" key="8">
    <source>
        <dbReference type="Google" id="ProtNLM"/>
    </source>
</evidence>
<dbReference type="Pfam" id="PF10230">
    <property type="entry name" value="LIDHydrolase"/>
    <property type="match status" value="2"/>
</dbReference>
<dbReference type="AlphaFoldDB" id="A0A6A6H255"/>
<dbReference type="InterPro" id="IPR019363">
    <property type="entry name" value="LDAH"/>
</dbReference>
<gene>
    <name evidence="6" type="ORF">EV356DRAFT_578834</name>
</gene>
<evidence type="ECO:0000256" key="5">
    <source>
        <dbReference type="SAM" id="MobiDB-lite"/>
    </source>
</evidence>
<dbReference type="InterPro" id="IPR029058">
    <property type="entry name" value="AB_hydrolase_fold"/>
</dbReference>
<dbReference type="GO" id="GO:0005811">
    <property type="term" value="C:lipid droplet"/>
    <property type="evidence" value="ECO:0007669"/>
    <property type="project" value="UniProtKB-SubCell"/>
</dbReference>
<dbReference type="EMBL" id="ML991821">
    <property type="protein sequence ID" value="KAF2231947.1"/>
    <property type="molecule type" value="Genomic_DNA"/>
</dbReference>
<sequence length="405" mass="44851">MESEIYLHDTIGASAPKQILLIFFVAGNPGLIEYYRTFLTHLYGLLSRQAAGSNRTLPSEIDLHVYGRNLAGYGSSEDRNRFDADAELQKRLPLGLQGQIEYVELALEHTVRRINTVNIQSQSRRDVKKHGGGSGNTDGVGFDFSRPVRVVLMGHSLGTYINLELLRRFKDGGRLRNGPVQFVAVLNIAPTVFDLAGSPSGKMVSRLGWIMHPSFAVLAGQMVRVAARFIPTAVLEYLVKVVMRMPITGARVTAEFLKSPLGVTQAIHLGRDELREITGDKWDDEIWGTLSPTPVSSFHSSDHIRREPSPMTPPSSTSQRSTSVPLYFFFAQSDHWIADHTRAALISARAYDPTADGDRKMGKGRGKPHMEIDNRIGMGHAFCLTHSIPVAEKMAEYVLIALSQE</sequence>
<dbReference type="PANTHER" id="PTHR13390">
    <property type="entry name" value="LIPASE"/>
    <property type="match status" value="1"/>
</dbReference>
<keyword evidence="3" id="KW-0551">Lipid droplet</keyword>
<name>A0A6A6H255_VIRVR</name>
<evidence type="ECO:0000256" key="2">
    <source>
        <dbReference type="ARBA" id="ARBA00008300"/>
    </source>
</evidence>
<feature type="region of interest" description="Disordered" evidence="5">
    <location>
        <begin position="295"/>
        <end position="321"/>
    </location>
</feature>
<dbReference type="GO" id="GO:0019915">
    <property type="term" value="P:lipid storage"/>
    <property type="evidence" value="ECO:0007669"/>
    <property type="project" value="InterPro"/>
</dbReference>
<dbReference type="SUPFAM" id="SSF53474">
    <property type="entry name" value="alpha/beta-Hydrolases"/>
    <property type="match status" value="1"/>
</dbReference>
<evidence type="ECO:0000256" key="4">
    <source>
        <dbReference type="ARBA" id="ARBA00022801"/>
    </source>
</evidence>
<evidence type="ECO:0000256" key="3">
    <source>
        <dbReference type="ARBA" id="ARBA00022677"/>
    </source>
</evidence>
<protein>
    <recommendedName>
        <fullName evidence="8">Lipid droplet-associated hydrolase</fullName>
    </recommendedName>
</protein>
<reference evidence="6" key="1">
    <citation type="journal article" date="2020" name="Stud. Mycol.">
        <title>101 Dothideomycetes genomes: a test case for predicting lifestyles and emergence of pathogens.</title>
        <authorList>
            <person name="Haridas S."/>
            <person name="Albert R."/>
            <person name="Binder M."/>
            <person name="Bloem J."/>
            <person name="Labutti K."/>
            <person name="Salamov A."/>
            <person name="Andreopoulos B."/>
            <person name="Baker S."/>
            <person name="Barry K."/>
            <person name="Bills G."/>
            <person name="Bluhm B."/>
            <person name="Cannon C."/>
            <person name="Castanera R."/>
            <person name="Culley D."/>
            <person name="Daum C."/>
            <person name="Ezra D."/>
            <person name="Gonzalez J."/>
            <person name="Henrissat B."/>
            <person name="Kuo A."/>
            <person name="Liang C."/>
            <person name="Lipzen A."/>
            <person name="Lutzoni F."/>
            <person name="Magnuson J."/>
            <person name="Mondo S."/>
            <person name="Nolan M."/>
            <person name="Ohm R."/>
            <person name="Pangilinan J."/>
            <person name="Park H.-J."/>
            <person name="Ramirez L."/>
            <person name="Alfaro M."/>
            <person name="Sun H."/>
            <person name="Tritt A."/>
            <person name="Yoshinaga Y."/>
            <person name="Zwiers L.-H."/>
            <person name="Turgeon B."/>
            <person name="Goodwin S."/>
            <person name="Spatafora J."/>
            <person name="Crous P."/>
            <person name="Grigoriev I."/>
        </authorList>
    </citation>
    <scope>NUCLEOTIDE SEQUENCE</scope>
    <source>
        <strain evidence="6">Tuck. ex Michener</strain>
    </source>
</reference>
<evidence type="ECO:0000256" key="1">
    <source>
        <dbReference type="ARBA" id="ARBA00004502"/>
    </source>
</evidence>
<dbReference type="PANTHER" id="PTHR13390:SF0">
    <property type="entry name" value="LIPID DROPLET-ASSOCIATED HYDROLASE"/>
    <property type="match status" value="1"/>
</dbReference>
<evidence type="ECO:0000313" key="7">
    <source>
        <dbReference type="Proteomes" id="UP000800092"/>
    </source>
</evidence>
<comment type="subcellular location">
    <subcellularLocation>
        <location evidence="1">Lipid droplet</location>
    </subcellularLocation>
</comment>
<evidence type="ECO:0000313" key="6">
    <source>
        <dbReference type="EMBL" id="KAF2231947.1"/>
    </source>
</evidence>
<dbReference type="Proteomes" id="UP000800092">
    <property type="component" value="Unassembled WGS sequence"/>
</dbReference>
<keyword evidence="7" id="KW-1185">Reference proteome</keyword>